<feature type="compositionally biased region" description="Basic and acidic residues" evidence="1">
    <location>
        <begin position="171"/>
        <end position="183"/>
    </location>
</feature>
<dbReference type="VEuPathDB" id="ToxoDB:TGPRC2_427220"/>
<gene>
    <name evidence="2" type="ORF">TGPRC2_427220</name>
</gene>
<sequence>MSVFELSGAFAFGSSLRASPLLSRTSQEEDEVSEHGVTLAVSGGASGGPPETPGDSSSAMAAIGAFYDAEGALAGVSRTAALRLRRKAKQEVLKLDKQKRIELVKQGKSALELHAMAAAEQETRSSKARSPLQEFVVTLGEFSLKEKLGSLLQRLNTSFDAFQADRRLHCRGKEQGLRGKESRPISPISA</sequence>
<dbReference type="Proteomes" id="UP000075225">
    <property type="component" value="Unassembled WGS sequence"/>
</dbReference>
<evidence type="ECO:0000313" key="3">
    <source>
        <dbReference type="Proteomes" id="UP000075225"/>
    </source>
</evidence>
<name>A0A151H0V7_TOXGO</name>
<reference evidence="3" key="1">
    <citation type="submission" date="2016-03" db="EMBL/GenBank/DDBJ databases">
        <authorList>
            <person name="Sibley D."/>
            <person name="Venepally P."/>
            <person name="Karamycheva S."/>
            <person name="Hadjithomas M."/>
            <person name="Khan A."/>
            <person name="Brunk B."/>
            <person name="Roos D."/>
            <person name="Caler E."/>
            <person name="Lorenzi H."/>
        </authorList>
    </citation>
    <scope>NUCLEOTIDE SEQUENCE [LARGE SCALE GENOMIC DNA]</scope>
    <source>
        <strain evidence="3">TgCatPRC2</strain>
    </source>
</reference>
<dbReference type="AlphaFoldDB" id="A0A151H0V7"/>
<evidence type="ECO:0000313" key="2">
    <source>
        <dbReference type="EMBL" id="KYK62883.1"/>
    </source>
</evidence>
<evidence type="ECO:0000256" key="1">
    <source>
        <dbReference type="SAM" id="MobiDB-lite"/>
    </source>
</evidence>
<keyword evidence="2" id="KW-0808">Transferase</keyword>
<accession>A0A151H0V7</accession>
<organism evidence="2 3">
    <name type="scientific">Toxoplasma gondii TgCatPRC2</name>
    <dbReference type="NCBI Taxonomy" id="1130821"/>
    <lineage>
        <taxon>Eukaryota</taxon>
        <taxon>Sar</taxon>
        <taxon>Alveolata</taxon>
        <taxon>Apicomplexa</taxon>
        <taxon>Conoidasida</taxon>
        <taxon>Coccidia</taxon>
        <taxon>Eucoccidiorida</taxon>
        <taxon>Eimeriorina</taxon>
        <taxon>Sarcocystidae</taxon>
        <taxon>Toxoplasma</taxon>
    </lineage>
</organism>
<dbReference type="EMBL" id="AHZP02002842">
    <property type="protein sequence ID" value="KYK62883.1"/>
    <property type="molecule type" value="Genomic_DNA"/>
</dbReference>
<feature type="region of interest" description="Disordered" evidence="1">
    <location>
        <begin position="23"/>
        <end position="57"/>
    </location>
</feature>
<protein>
    <submittedName>
        <fullName evidence="2">Histone acetyltransferase TAF1/250</fullName>
    </submittedName>
</protein>
<dbReference type="GO" id="GO:0016740">
    <property type="term" value="F:transferase activity"/>
    <property type="evidence" value="ECO:0007669"/>
    <property type="project" value="UniProtKB-KW"/>
</dbReference>
<feature type="region of interest" description="Disordered" evidence="1">
    <location>
        <begin position="171"/>
        <end position="190"/>
    </location>
</feature>
<comment type="caution">
    <text evidence="2">The sequence shown here is derived from an EMBL/GenBank/DDBJ whole genome shotgun (WGS) entry which is preliminary data.</text>
</comment>
<proteinExistence type="predicted"/>